<reference evidence="2" key="1">
    <citation type="journal article" date="2021" name="BMC Genomics">
        <title>Chromosome-level genome assembly and manually-curated proteome of model necrotroph Parastagonospora nodorum Sn15 reveals a genome-wide trove of candidate effector homologs, and redundancy of virulence-related functions within an accessory chromosome.</title>
        <authorList>
            <person name="Bertazzoni S."/>
            <person name="Jones D.A.B."/>
            <person name="Phan H.T."/>
            <person name="Tan K.-C."/>
            <person name="Hane J.K."/>
        </authorList>
    </citation>
    <scope>NUCLEOTIDE SEQUENCE [LARGE SCALE GENOMIC DNA]</scope>
    <source>
        <strain evidence="2">SN15 / ATCC MYA-4574 / FGSC 10173)</strain>
    </source>
</reference>
<keyword evidence="2" id="KW-1185">Reference proteome</keyword>
<proteinExistence type="predicted"/>
<evidence type="ECO:0000313" key="1">
    <source>
        <dbReference type="EMBL" id="QRC98666.1"/>
    </source>
</evidence>
<organism evidence="1 2">
    <name type="scientific">Phaeosphaeria nodorum (strain SN15 / ATCC MYA-4574 / FGSC 10173)</name>
    <name type="common">Glume blotch fungus</name>
    <name type="synonym">Parastagonospora nodorum</name>
    <dbReference type="NCBI Taxonomy" id="321614"/>
    <lineage>
        <taxon>Eukaryota</taxon>
        <taxon>Fungi</taxon>
        <taxon>Dikarya</taxon>
        <taxon>Ascomycota</taxon>
        <taxon>Pezizomycotina</taxon>
        <taxon>Dothideomycetes</taxon>
        <taxon>Pleosporomycetidae</taxon>
        <taxon>Pleosporales</taxon>
        <taxon>Pleosporineae</taxon>
        <taxon>Phaeosphaeriaceae</taxon>
        <taxon>Parastagonospora</taxon>
    </lineage>
</organism>
<sequence length="192" mass="22247">MVICRGFCSGYVNRHERNGQRAELPRTTNFLSMNLEAYKDLQQSHDEIKQDVPMSGYLDAGTADRLIEVRFNCYRTPDSSGHISSELQSAHPQSRPFSESLHQLHSSRLTYHVTSNVFYFLKHRYTTLEPADHPTVHGVQAGYYRKQSKMLATERSPFSHAPLYWRPCIYRLHKLRVEGLTRASMASNRLCR</sequence>
<accession>A0A7U2F4R1</accession>
<name>A0A7U2F4R1_PHANO</name>
<dbReference type="AlphaFoldDB" id="A0A7U2F4R1"/>
<evidence type="ECO:0000313" key="2">
    <source>
        <dbReference type="Proteomes" id="UP000663193"/>
    </source>
</evidence>
<dbReference type="VEuPathDB" id="FungiDB:JI435_412400"/>
<protein>
    <submittedName>
        <fullName evidence="1">Uncharacterized protein</fullName>
    </submittedName>
</protein>
<dbReference type="Proteomes" id="UP000663193">
    <property type="component" value="Chromosome 8"/>
</dbReference>
<gene>
    <name evidence="1" type="ORF">JI435_412400</name>
</gene>
<dbReference type="EMBL" id="CP069030">
    <property type="protein sequence ID" value="QRC98666.1"/>
    <property type="molecule type" value="Genomic_DNA"/>
</dbReference>